<dbReference type="InterPro" id="IPR015943">
    <property type="entry name" value="WD40/YVTN_repeat-like_dom_sf"/>
</dbReference>
<dbReference type="Proteomes" id="UP000182259">
    <property type="component" value="Chromosome VI"/>
</dbReference>
<reference evidence="3" key="1">
    <citation type="submission" date="2016-10" db="EMBL/GenBank/DDBJ databases">
        <authorList>
            <person name="Geijer C."/>
            <person name="Jareborg N."/>
            <person name="Dainat J."/>
        </authorList>
    </citation>
    <scope>NUCLEOTIDE SEQUENCE [LARGE SCALE GENOMIC DNA]</scope>
    <source>
        <strain evidence="3">PYCC 4715</strain>
    </source>
</reference>
<dbReference type="Gene3D" id="2.130.10.10">
    <property type="entry name" value="YVTN repeat-like/Quinoprotein amine dehydrogenase"/>
    <property type="match status" value="1"/>
</dbReference>
<evidence type="ECO:0000313" key="2">
    <source>
        <dbReference type="EMBL" id="SGZ58234.1"/>
    </source>
</evidence>
<dbReference type="EMBL" id="LT635756">
    <property type="protein sequence ID" value="SGZ47795.1"/>
    <property type="molecule type" value="Genomic_DNA"/>
</dbReference>
<gene>
    <name evidence="2" type="ORF">SAMEA4029009_CIC11G00000005523</name>
    <name evidence="1" type="ORF">SAMEA4029010_CIC11G00000001854</name>
</gene>
<dbReference type="SUPFAM" id="SSF50978">
    <property type="entry name" value="WD40 repeat-like"/>
    <property type="match status" value="1"/>
</dbReference>
<proteinExistence type="predicted"/>
<organism evidence="2 3">
    <name type="scientific">Sungouiella intermedia</name>
    <dbReference type="NCBI Taxonomy" id="45354"/>
    <lineage>
        <taxon>Eukaryota</taxon>
        <taxon>Fungi</taxon>
        <taxon>Dikarya</taxon>
        <taxon>Ascomycota</taxon>
        <taxon>Saccharomycotina</taxon>
        <taxon>Pichiomycetes</taxon>
        <taxon>Metschnikowiaceae</taxon>
        <taxon>Sungouiella</taxon>
    </lineage>
</organism>
<dbReference type="EMBL" id="LT635769">
    <property type="protein sequence ID" value="SGZ58234.1"/>
    <property type="molecule type" value="Genomic_DNA"/>
</dbReference>
<protein>
    <submittedName>
        <fullName evidence="1">CIC11C00000001854</fullName>
    </submittedName>
    <submittedName>
        <fullName evidence="2">CIC11C00000005523</fullName>
    </submittedName>
</protein>
<keyword evidence="4" id="KW-1185">Reference proteome</keyword>
<dbReference type="Proteomes" id="UP000182334">
    <property type="component" value="Chromosome I"/>
</dbReference>
<dbReference type="InterPro" id="IPR036322">
    <property type="entry name" value="WD40_repeat_dom_sf"/>
</dbReference>
<reference evidence="2 4" key="2">
    <citation type="submission" date="2016-10" db="EMBL/GenBank/DDBJ databases">
        <authorList>
            <person name="de Groot N.N."/>
        </authorList>
    </citation>
    <scope>NUCLEOTIDE SEQUENCE [LARGE SCALE GENOMIC DNA]</scope>
    <source>
        <strain evidence="1 4">CBS 141442</strain>
        <strain evidence="2">PYCC 4715</strain>
    </source>
</reference>
<name>A0A1L0C5X8_9ASCO</name>
<dbReference type="OrthoDB" id="18388at2759"/>
<dbReference type="AlphaFoldDB" id="A0A1L0C5X8"/>
<evidence type="ECO:0000313" key="1">
    <source>
        <dbReference type="EMBL" id="SGZ47795.1"/>
    </source>
</evidence>
<evidence type="ECO:0000313" key="3">
    <source>
        <dbReference type="Proteomes" id="UP000182259"/>
    </source>
</evidence>
<accession>A0A1L0C5X8</accession>
<dbReference type="STRING" id="45354.A0A1L0C5X8"/>
<evidence type="ECO:0000313" key="4">
    <source>
        <dbReference type="Proteomes" id="UP000182334"/>
    </source>
</evidence>
<sequence>MHFLLSLQAQGSLQVLRIKSKGNHPVVKLKNEFCACSRGNYVQRIFSFAILNKWFFVVTRSAGLVQLYEKQKSVQSSIAYKLVKEWKNSTMSTRDPVVAVGSFRNQYMYTCSNEGKLVIRDLINDDADDSVKTYLIDGPISSVQVKPLKESMRILVAAGGQDNELKLYDLDFALSPATNFNRVYSFGMLRPNINSMIRLTSASPDGRRMRRRDTAHSNSYIECMRLLPVFVASHDEEILLPLLCGDWILSIVFAENGPNIVCCGTQFGDLLVYQCTDPYDKEEPQRTLHLSQFPINTLHVFGQGRYLLYTDTMSKVGVIDIYSFEIVNFYDYLKIGPTVNTKVYSCPDSTSKLPKATALSKFRPVYVVATTIDGNLVIYKLHDNNESELKLCISHAGIIPDSDIIEMDAYNVLESVFGEMHDIIGTPTKRRKRESGIVSQFLQCGSGHLGLGLADANECTNIDDAKAIIQLGLPSC</sequence>